<proteinExistence type="inferred from homology"/>
<sequence>MALSIGHLPEKVKAFLDEHAIGPRLREGAMQALDLIYPRQPLSHDPDIRNYAGPSVSVQASGLDAGDWAAIRFLGDDGCDMCARLFEGGLHLGTGALCDDCTKTPFPFKRGRAACIYGEASKGLILAFKHADRLDLRPVLLGWLSRAGAGIMPDIDVIVPVPLHVDRLFQRRYNQACELARPLARAFHKDFEPDGLRRVRPTHQQGGSLARTAKGRRADRYENVKNAFAVTPAGQRHLRGRHVLLIDDVFTSGATLSACATELLKAGARQVDVLVLARAVPASLL</sequence>
<evidence type="ECO:0000256" key="2">
    <source>
        <dbReference type="SAM" id="MobiDB-lite"/>
    </source>
</evidence>
<organism evidence="4 5">
    <name type="scientific">Asticcacaulis aquaticus</name>
    <dbReference type="NCBI Taxonomy" id="2984212"/>
    <lineage>
        <taxon>Bacteria</taxon>
        <taxon>Pseudomonadati</taxon>
        <taxon>Pseudomonadota</taxon>
        <taxon>Alphaproteobacteria</taxon>
        <taxon>Caulobacterales</taxon>
        <taxon>Caulobacteraceae</taxon>
        <taxon>Asticcacaulis</taxon>
    </lineage>
</organism>
<dbReference type="Proteomes" id="UP001214854">
    <property type="component" value="Unassembled WGS sequence"/>
</dbReference>
<dbReference type="Gene3D" id="3.40.50.2020">
    <property type="match status" value="1"/>
</dbReference>
<dbReference type="PANTHER" id="PTHR47505">
    <property type="entry name" value="DNA UTILIZATION PROTEIN YHGH"/>
    <property type="match status" value="1"/>
</dbReference>
<dbReference type="InterPro" id="IPR051910">
    <property type="entry name" value="ComF/GntX_DNA_util-trans"/>
</dbReference>
<dbReference type="SUPFAM" id="SSF53271">
    <property type="entry name" value="PRTase-like"/>
    <property type="match status" value="1"/>
</dbReference>
<evidence type="ECO:0000256" key="1">
    <source>
        <dbReference type="ARBA" id="ARBA00008007"/>
    </source>
</evidence>
<dbReference type="InterPro" id="IPR029057">
    <property type="entry name" value="PRTase-like"/>
</dbReference>
<dbReference type="EMBL" id="JAQQKX010000005">
    <property type="protein sequence ID" value="MDC7683145.1"/>
    <property type="molecule type" value="Genomic_DNA"/>
</dbReference>
<accession>A0ABT5HSV6</accession>
<dbReference type="Pfam" id="PF00156">
    <property type="entry name" value="Pribosyltran"/>
    <property type="match status" value="1"/>
</dbReference>
<evidence type="ECO:0000313" key="4">
    <source>
        <dbReference type="EMBL" id="MDC7683145.1"/>
    </source>
</evidence>
<dbReference type="InterPro" id="IPR000836">
    <property type="entry name" value="PRTase_dom"/>
</dbReference>
<name>A0ABT5HSV6_9CAUL</name>
<keyword evidence="5" id="KW-1185">Reference proteome</keyword>
<feature type="domain" description="Phosphoribosyltransferase" evidence="3">
    <location>
        <begin position="217"/>
        <end position="278"/>
    </location>
</feature>
<dbReference type="RefSeq" id="WP_272747625.1">
    <property type="nucleotide sequence ID" value="NZ_JAQQKX010000005.1"/>
</dbReference>
<dbReference type="CDD" id="cd06223">
    <property type="entry name" value="PRTases_typeI"/>
    <property type="match status" value="1"/>
</dbReference>
<evidence type="ECO:0000259" key="3">
    <source>
        <dbReference type="Pfam" id="PF00156"/>
    </source>
</evidence>
<comment type="similarity">
    <text evidence="1">Belongs to the ComF/GntX family.</text>
</comment>
<comment type="caution">
    <text evidence="4">The sequence shown here is derived from an EMBL/GenBank/DDBJ whole genome shotgun (WGS) entry which is preliminary data.</text>
</comment>
<gene>
    <name evidence="4" type="ORF">PQU92_07640</name>
</gene>
<dbReference type="PANTHER" id="PTHR47505:SF1">
    <property type="entry name" value="DNA UTILIZATION PROTEIN YHGH"/>
    <property type="match status" value="1"/>
</dbReference>
<protein>
    <submittedName>
        <fullName evidence="4">ComF family protein</fullName>
    </submittedName>
</protein>
<evidence type="ECO:0000313" key="5">
    <source>
        <dbReference type="Proteomes" id="UP001214854"/>
    </source>
</evidence>
<reference evidence="4 5" key="1">
    <citation type="submission" date="2023-01" db="EMBL/GenBank/DDBJ databases">
        <title>Novel species of the genus Asticcacaulis isolated from rivers.</title>
        <authorList>
            <person name="Lu H."/>
        </authorList>
    </citation>
    <scope>NUCLEOTIDE SEQUENCE [LARGE SCALE GENOMIC DNA]</scope>
    <source>
        <strain evidence="4 5">BYS171W</strain>
    </source>
</reference>
<feature type="region of interest" description="Disordered" evidence="2">
    <location>
        <begin position="196"/>
        <end position="215"/>
    </location>
</feature>